<comment type="caution">
    <text evidence="1">The sequence shown here is derived from an EMBL/GenBank/DDBJ whole genome shotgun (WGS) entry which is preliminary data.</text>
</comment>
<protein>
    <submittedName>
        <fullName evidence="1">Uncharacterized protein</fullName>
    </submittedName>
</protein>
<dbReference type="Proteomes" id="UP000626092">
    <property type="component" value="Unassembled WGS sequence"/>
</dbReference>
<organism evidence="1 2">
    <name type="scientific">Rhododendron simsii</name>
    <name type="common">Sims's rhododendron</name>
    <dbReference type="NCBI Taxonomy" id="118357"/>
    <lineage>
        <taxon>Eukaryota</taxon>
        <taxon>Viridiplantae</taxon>
        <taxon>Streptophyta</taxon>
        <taxon>Embryophyta</taxon>
        <taxon>Tracheophyta</taxon>
        <taxon>Spermatophyta</taxon>
        <taxon>Magnoliopsida</taxon>
        <taxon>eudicotyledons</taxon>
        <taxon>Gunneridae</taxon>
        <taxon>Pentapetalae</taxon>
        <taxon>asterids</taxon>
        <taxon>Ericales</taxon>
        <taxon>Ericaceae</taxon>
        <taxon>Ericoideae</taxon>
        <taxon>Rhodoreae</taxon>
        <taxon>Rhododendron</taxon>
    </lineage>
</organism>
<evidence type="ECO:0000313" key="1">
    <source>
        <dbReference type="EMBL" id="KAF7130386.1"/>
    </source>
</evidence>
<name>A0A834GFP6_RHOSS</name>
<keyword evidence="2" id="KW-1185">Reference proteome</keyword>
<evidence type="ECO:0000313" key="2">
    <source>
        <dbReference type="Proteomes" id="UP000626092"/>
    </source>
</evidence>
<dbReference type="OrthoDB" id="1101370at2759"/>
<dbReference type="EMBL" id="WJXA01000010">
    <property type="protein sequence ID" value="KAF7130386.1"/>
    <property type="molecule type" value="Genomic_DNA"/>
</dbReference>
<reference evidence="1" key="1">
    <citation type="submission" date="2019-11" db="EMBL/GenBank/DDBJ databases">
        <authorList>
            <person name="Liu Y."/>
            <person name="Hou J."/>
            <person name="Li T.-Q."/>
            <person name="Guan C.-H."/>
            <person name="Wu X."/>
            <person name="Wu H.-Z."/>
            <person name="Ling F."/>
            <person name="Zhang R."/>
            <person name="Shi X.-G."/>
            <person name="Ren J.-P."/>
            <person name="Chen E.-F."/>
            <person name="Sun J.-M."/>
        </authorList>
    </citation>
    <scope>NUCLEOTIDE SEQUENCE</scope>
    <source>
        <strain evidence="1">Adult_tree_wgs_1</strain>
        <tissue evidence="1">Leaves</tissue>
    </source>
</reference>
<dbReference type="AlphaFoldDB" id="A0A834GFP6"/>
<sequence>MASYECAIPEFHGLKAGYYGWAKDALATNNPPFNGLSWGLKIGFAEVRRGPWEGTGGGNNGLSKSRSVAFVANAAGRKKKGGFWSKLLRLPGKRTKEAFGHSRNFKEGFEYYNY</sequence>
<accession>A0A834GFP6</accession>
<gene>
    <name evidence="1" type="ORF">RHSIM_Rhsim10G0167500</name>
</gene>
<proteinExistence type="predicted"/>